<dbReference type="InterPro" id="IPR003838">
    <property type="entry name" value="ABC3_permease_C"/>
</dbReference>
<feature type="transmembrane region" description="Helical" evidence="7">
    <location>
        <begin position="344"/>
        <end position="365"/>
    </location>
</feature>
<feature type="transmembrane region" description="Helical" evidence="7">
    <location>
        <begin position="70"/>
        <end position="93"/>
    </location>
</feature>
<comment type="similarity">
    <text evidence="6">Belongs to the ABC-4 integral membrane protein family.</text>
</comment>
<evidence type="ECO:0000256" key="2">
    <source>
        <dbReference type="ARBA" id="ARBA00022475"/>
    </source>
</evidence>
<dbReference type="GO" id="GO:0022857">
    <property type="term" value="F:transmembrane transporter activity"/>
    <property type="evidence" value="ECO:0007669"/>
    <property type="project" value="TreeGrafter"/>
</dbReference>
<reference evidence="9" key="1">
    <citation type="journal article" date="2015" name="Nature">
        <title>Complex archaea that bridge the gap between prokaryotes and eukaryotes.</title>
        <authorList>
            <person name="Spang A."/>
            <person name="Saw J.H."/>
            <person name="Jorgensen S.L."/>
            <person name="Zaremba-Niedzwiedzka K."/>
            <person name="Martijn J."/>
            <person name="Lind A.E."/>
            <person name="van Eijk R."/>
            <person name="Schleper C."/>
            <person name="Guy L."/>
            <person name="Ettema T.J."/>
        </authorList>
    </citation>
    <scope>NUCLEOTIDE SEQUENCE</scope>
</reference>
<evidence type="ECO:0000256" key="4">
    <source>
        <dbReference type="ARBA" id="ARBA00022989"/>
    </source>
</evidence>
<comment type="subcellular location">
    <subcellularLocation>
        <location evidence="1">Cell membrane</location>
        <topology evidence="1">Multi-pass membrane protein</topology>
    </subcellularLocation>
</comment>
<sequence length="468" mass="50614">LEWLVGELEGDAEMFFLSGVTMVAASTFVLMYNSDLILALLSRVGGLFGPILPAMKTAVAYPLAYKFRTGMTLAMISLVVFALTVMSTMNLNFSRGFLAETARGGWDVVVDENPNNPIDDLPAALTDAGSDAPDGFRAVGRASLDTTSWVSEITPSNPRGNLFLNDYPVFGVDEGFVDGGDIVLSARARGFDSDEAVWQAMKNQRNVAIVDGFTLQGGELFGGATFSISGIDADASEFDSIMVNLWDPITGKNSKVRVIGVIDFGASATFLGVYVPDEMFRLVFGEPDVSRHYVGLVDPGDSKAVAQDIEATLLTAGVQAESLKEHIDDQQALSRNFFLLMQGFMGLGLFVGVAAVGVIAFRTVVERRQQIGMLRAIGYKRSTVALSFLLESSFITLLAVFSGVALALWLSFFLVTSDDFHASSEGFFIPWDRIVLISLFTYIASLVMTFIPSRRAASVPTAEALRYE</sequence>
<proteinExistence type="inferred from homology"/>
<keyword evidence="5 7" id="KW-0472">Membrane</keyword>
<dbReference type="GO" id="GO:0005886">
    <property type="term" value="C:plasma membrane"/>
    <property type="evidence" value="ECO:0007669"/>
    <property type="project" value="UniProtKB-SubCell"/>
</dbReference>
<feature type="transmembrane region" description="Helical" evidence="7">
    <location>
        <begin position="44"/>
        <end position="64"/>
    </location>
</feature>
<feature type="transmembrane region" description="Helical" evidence="7">
    <location>
        <begin position="386"/>
        <end position="414"/>
    </location>
</feature>
<feature type="transmembrane region" description="Helical" evidence="7">
    <location>
        <begin position="12"/>
        <end position="32"/>
    </location>
</feature>
<keyword evidence="4 7" id="KW-1133">Transmembrane helix</keyword>
<keyword evidence="3 7" id="KW-0812">Transmembrane</keyword>
<protein>
    <recommendedName>
        <fullName evidence="8">ABC3 transporter permease C-terminal domain-containing protein</fullName>
    </recommendedName>
</protein>
<evidence type="ECO:0000313" key="9">
    <source>
        <dbReference type="EMBL" id="KKL95605.1"/>
    </source>
</evidence>
<evidence type="ECO:0000256" key="5">
    <source>
        <dbReference type="ARBA" id="ARBA00023136"/>
    </source>
</evidence>
<dbReference type="EMBL" id="LAZR01018635">
    <property type="protein sequence ID" value="KKL95605.1"/>
    <property type="molecule type" value="Genomic_DNA"/>
</dbReference>
<feature type="non-terminal residue" evidence="9">
    <location>
        <position position="1"/>
    </location>
</feature>
<dbReference type="PANTHER" id="PTHR30572:SF4">
    <property type="entry name" value="ABC TRANSPORTER PERMEASE YTRF"/>
    <property type="match status" value="1"/>
</dbReference>
<organism evidence="9">
    <name type="scientific">marine sediment metagenome</name>
    <dbReference type="NCBI Taxonomy" id="412755"/>
    <lineage>
        <taxon>unclassified sequences</taxon>
        <taxon>metagenomes</taxon>
        <taxon>ecological metagenomes</taxon>
    </lineage>
</organism>
<feature type="transmembrane region" description="Helical" evidence="7">
    <location>
        <begin position="434"/>
        <end position="451"/>
    </location>
</feature>
<comment type="caution">
    <text evidence="9">The sequence shown here is derived from an EMBL/GenBank/DDBJ whole genome shotgun (WGS) entry which is preliminary data.</text>
</comment>
<evidence type="ECO:0000259" key="8">
    <source>
        <dbReference type="Pfam" id="PF02687"/>
    </source>
</evidence>
<evidence type="ECO:0000256" key="1">
    <source>
        <dbReference type="ARBA" id="ARBA00004651"/>
    </source>
</evidence>
<feature type="transmembrane region" description="Helical" evidence="7">
    <location>
        <begin position="256"/>
        <end position="275"/>
    </location>
</feature>
<dbReference type="AlphaFoldDB" id="A0A0F9IPD8"/>
<dbReference type="Pfam" id="PF02687">
    <property type="entry name" value="FtsX"/>
    <property type="match status" value="1"/>
</dbReference>
<evidence type="ECO:0000256" key="6">
    <source>
        <dbReference type="ARBA" id="ARBA00038076"/>
    </source>
</evidence>
<evidence type="ECO:0000256" key="3">
    <source>
        <dbReference type="ARBA" id="ARBA00022692"/>
    </source>
</evidence>
<dbReference type="PANTHER" id="PTHR30572">
    <property type="entry name" value="MEMBRANE COMPONENT OF TRANSPORTER-RELATED"/>
    <property type="match status" value="1"/>
</dbReference>
<gene>
    <name evidence="9" type="ORF">LCGC14_1852900</name>
</gene>
<name>A0A0F9IPD8_9ZZZZ</name>
<evidence type="ECO:0000256" key="7">
    <source>
        <dbReference type="SAM" id="Phobius"/>
    </source>
</evidence>
<accession>A0A0F9IPD8</accession>
<feature type="domain" description="ABC3 transporter permease C-terminal" evidence="8">
    <location>
        <begin position="344"/>
        <end position="459"/>
    </location>
</feature>
<dbReference type="InterPro" id="IPR050250">
    <property type="entry name" value="Macrolide_Exporter_MacB"/>
</dbReference>
<keyword evidence="2" id="KW-1003">Cell membrane</keyword>